<evidence type="ECO:0000259" key="2">
    <source>
        <dbReference type="Pfam" id="PF20151"/>
    </source>
</evidence>
<dbReference type="OrthoDB" id="2638860at2759"/>
<dbReference type="InParanoid" id="S8F2K5"/>
<dbReference type="InterPro" id="IPR045340">
    <property type="entry name" value="DUF6533"/>
</dbReference>
<proteinExistence type="predicted"/>
<accession>S8F2K5</accession>
<dbReference type="EMBL" id="KE504292">
    <property type="protein sequence ID" value="EPS93179.1"/>
    <property type="molecule type" value="Genomic_DNA"/>
</dbReference>
<keyword evidence="1" id="KW-1133">Transmembrane helix</keyword>
<feature type="transmembrane region" description="Helical" evidence="1">
    <location>
        <begin position="252"/>
        <end position="270"/>
    </location>
</feature>
<dbReference type="Proteomes" id="UP000015241">
    <property type="component" value="Unassembled WGS sequence"/>
</dbReference>
<organism evidence="3 4">
    <name type="scientific">Fomitopsis schrenkii</name>
    <name type="common">Brown rot fungus</name>
    <dbReference type="NCBI Taxonomy" id="2126942"/>
    <lineage>
        <taxon>Eukaryota</taxon>
        <taxon>Fungi</taxon>
        <taxon>Dikarya</taxon>
        <taxon>Basidiomycota</taxon>
        <taxon>Agaricomycotina</taxon>
        <taxon>Agaricomycetes</taxon>
        <taxon>Polyporales</taxon>
        <taxon>Fomitopsis</taxon>
    </lineage>
</organism>
<gene>
    <name evidence="3" type="ORF">FOMPIDRAFT_110551</name>
</gene>
<feature type="transmembrane region" description="Helical" evidence="1">
    <location>
        <begin position="123"/>
        <end position="148"/>
    </location>
</feature>
<dbReference type="Pfam" id="PF20151">
    <property type="entry name" value="DUF6533"/>
    <property type="match status" value="1"/>
</dbReference>
<feature type="transmembrane region" description="Helical" evidence="1">
    <location>
        <begin position="216"/>
        <end position="232"/>
    </location>
</feature>
<sequence length="358" mass="40016">MSSAVSASLQALASHGAAVNAMTLAGLAALVYDHILTVNHIWNERLGLVSVIFLLNRYIIPLVLAIDVYETMGLTRHASADMFCKVWTIAQSYVTIASFMSIHAIVAWRLYALHGGQAWIRRVLWIAVVLYVSSSTAIITVSLVPIVVCQLRQYHPPLNLGCVSDLKQIPSYLWVAWLPSVVFETLLFGLTVVAMLRQEKRRSFTTLSLLLYRDGMLYFVAVTVCSLFSLLLSQAHRLYSVWALAPPSLIGLARYFALAMVNIAGSRLVLNLKGFRASRLSVDFVSASSSIATFEPALTPPPVKSAPRQRYLEFRDAEELDVRYAEEEELDLEMYSIERDCQQLGTKLMHESLSFEHL</sequence>
<keyword evidence="4" id="KW-1185">Reference proteome</keyword>
<protein>
    <recommendedName>
        <fullName evidence="2">DUF6533 domain-containing protein</fullName>
    </recommendedName>
</protein>
<name>S8F2K5_FOMSC</name>
<dbReference type="HOGENOM" id="CLU_035509_15_0_1"/>
<keyword evidence="1" id="KW-0472">Membrane</keyword>
<evidence type="ECO:0000256" key="1">
    <source>
        <dbReference type="SAM" id="Phobius"/>
    </source>
</evidence>
<keyword evidence="1" id="KW-0812">Transmembrane</keyword>
<feature type="transmembrane region" description="Helical" evidence="1">
    <location>
        <begin position="12"/>
        <end position="34"/>
    </location>
</feature>
<dbReference type="AlphaFoldDB" id="S8F2K5"/>
<feature type="transmembrane region" description="Helical" evidence="1">
    <location>
        <begin position="46"/>
        <end position="66"/>
    </location>
</feature>
<feature type="domain" description="DUF6533" evidence="2">
    <location>
        <begin position="23"/>
        <end position="62"/>
    </location>
</feature>
<reference evidence="3 4" key="1">
    <citation type="journal article" date="2012" name="Science">
        <title>The Paleozoic origin of enzymatic lignin decomposition reconstructed from 31 fungal genomes.</title>
        <authorList>
            <person name="Floudas D."/>
            <person name="Binder M."/>
            <person name="Riley R."/>
            <person name="Barry K."/>
            <person name="Blanchette R.A."/>
            <person name="Henrissat B."/>
            <person name="Martinez A.T."/>
            <person name="Otillar R."/>
            <person name="Spatafora J.W."/>
            <person name="Yadav J.S."/>
            <person name="Aerts A."/>
            <person name="Benoit I."/>
            <person name="Boyd A."/>
            <person name="Carlson A."/>
            <person name="Copeland A."/>
            <person name="Coutinho P.M."/>
            <person name="de Vries R.P."/>
            <person name="Ferreira P."/>
            <person name="Findley K."/>
            <person name="Foster B."/>
            <person name="Gaskell J."/>
            <person name="Glotzer D."/>
            <person name="Gorecki P."/>
            <person name="Heitman J."/>
            <person name="Hesse C."/>
            <person name="Hori C."/>
            <person name="Igarashi K."/>
            <person name="Jurgens J.A."/>
            <person name="Kallen N."/>
            <person name="Kersten P."/>
            <person name="Kohler A."/>
            <person name="Kuees U."/>
            <person name="Kumar T.K.A."/>
            <person name="Kuo A."/>
            <person name="LaButti K."/>
            <person name="Larrondo L.F."/>
            <person name="Lindquist E."/>
            <person name="Ling A."/>
            <person name="Lombard V."/>
            <person name="Lucas S."/>
            <person name="Lundell T."/>
            <person name="Martin R."/>
            <person name="McLaughlin D.J."/>
            <person name="Morgenstern I."/>
            <person name="Morin E."/>
            <person name="Murat C."/>
            <person name="Nagy L.G."/>
            <person name="Nolan M."/>
            <person name="Ohm R.A."/>
            <person name="Patyshakuliyeva A."/>
            <person name="Rokas A."/>
            <person name="Ruiz-Duenas F.J."/>
            <person name="Sabat G."/>
            <person name="Salamov A."/>
            <person name="Samejima M."/>
            <person name="Schmutz J."/>
            <person name="Slot J.C."/>
            <person name="St John F."/>
            <person name="Stenlid J."/>
            <person name="Sun H."/>
            <person name="Sun S."/>
            <person name="Syed K."/>
            <person name="Tsang A."/>
            <person name="Wiebenga A."/>
            <person name="Young D."/>
            <person name="Pisabarro A."/>
            <person name="Eastwood D.C."/>
            <person name="Martin F."/>
            <person name="Cullen D."/>
            <person name="Grigoriev I.V."/>
            <person name="Hibbett D.S."/>
        </authorList>
    </citation>
    <scope>NUCLEOTIDE SEQUENCE</scope>
    <source>
        <strain evidence="4">FP-58527</strain>
    </source>
</reference>
<feature type="transmembrane region" description="Helical" evidence="1">
    <location>
        <begin position="174"/>
        <end position="196"/>
    </location>
</feature>
<dbReference type="STRING" id="743788.S8F2K5"/>
<evidence type="ECO:0000313" key="4">
    <source>
        <dbReference type="Proteomes" id="UP000015241"/>
    </source>
</evidence>
<dbReference type="eggNOG" id="ENOG502R16W">
    <property type="taxonomic scope" value="Eukaryota"/>
</dbReference>
<evidence type="ECO:0000313" key="3">
    <source>
        <dbReference type="EMBL" id="EPS93179.1"/>
    </source>
</evidence>
<feature type="transmembrane region" description="Helical" evidence="1">
    <location>
        <begin position="86"/>
        <end position="111"/>
    </location>
</feature>